<evidence type="ECO:0000259" key="1">
    <source>
        <dbReference type="Pfam" id="PF07833"/>
    </source>
</evidence>
<gene>
    <name evidence="2" type="ORF">ACFFSY_01800</name>
</gene>
<dbReference type="InterPro" id="IPR036582">
    <property type="entry name" value="Mao_N_sf"/>
</dbReference>
<dbReference type="RefSeq" id="WP_377488994.1">
    <property type="nucleotide sequence ID" value="NZ_JBHMDO010000003.1"/>
</dbReference>
<evidence type="ECO:0000313" key="3">
    <source>
        <dbReference type="Proteomes" id="UP001589747"/>
    </source>
</evidence>
<dbReference type="Gene3D" id="3.30.457.10">
    <property type="entry name" value="Copper amine oxidase-like, N-terminal domain"/>
    <property type="match status" value="1"/>
</dbReference>
<organism evidence="2 3">
    <name type="scientific">Paenibacillus aurantiacus</name>
    <dbReference type="NCBI Taxonomy" id="1936118"/>
    <lineage>
        <taxon>Bacteria</taxon>
        <taxon>Bacillati</taxon>
        <taxon>Bacillota</taxon>
        <taxon>Bacilli</taxon>
        <taxon>Bacillales</taxon>
        <taxon>Paenibacillaceae</taxon>
        <taxon>Paenibacillus</taxon>
    </lineage>
</organism>
<dbReference type="SUPFAM" id="SSF55383">
    <property type="entry name" value="Copper amine oxidase, domain N"/>
    <property type="match status" value="2"/>
</dbReference>
<dbReference type="InterPro" id="IPR012854">
    <property type="entry name" value="Cu_amine_oxidase-like_N"/>
</dbReference>
<keyword evidence="3" id="KW-1185">Reference proteome</keyword>
<proteinExistence type="predicted"/>
<comment type="caution">
    <text evidence="2">The sequence shown here is derived from an EMBL/GenBank/DDBJ whole genome shotgun (WGS) entry which is preliminary data.</text>
</comment>
<evidence type="ECO:0000313" key="2">
    <source>
        <dbReference type="EMBL" id="MFB9324671.1"/>
    </source>
</evidence>
<dbReference type="Pfam" id="PF07833">
    <property type="entry name" value="Cu_amine_oxidN1"/>
    <property type="match status" value="1"/>
</dbReference>
<dbReference type="Proteomes" id="UP001589747">
    <property type="component" value="Unassembled WGS sequence"/>
</dbReference>
<accession>A0ABV5KJ78</accession>
<dbReference type="EMBL" id="JBHMDO010000003">
    <property type="protein sequence ID" value="MFB9324671.1"/>
    <property type="molecule type" value="Genomic_DNA"/>
</dbReference>
<sequence length="245" mass="27596">MRKYLIGGLAGAALMFSAQIIAAPLKEYTLSKLELPILVNGKALSSTLPFLNYQGNTYAPLKAVAEALGVDVKWNNKESRIEIRPTTSIGEFPIHHTPVLKIDNKDYTFFMDASIFHVSMLNGKYYITLTLAADLLNYGYQYGYTITPSEVPLFSGSIQFNEAYPFSTTEVKYMDEDTSYFEITLTSPDKTKHYVLSANPSNIQGAIYHKGMPWIPVDEFLPTFGLNYIIEQDAKNKIIRFSLKK</sequence>
<name>A0ABV5KJ78_9BACL</name>
<feature type="domain" description="Copper amine oxidase-like N-terminal" evidence="1">
    <location>
        <begin position="39"/>
        <end position="99"/>
    </location>
</feature>
<protein>
    <submittedName>
        <fullName evidence="2">Stalk domain-containing protein</fullName>
    </submittedName>
</protein>
<reference evidence="2 3" key="1">
    <citation type="submission" date="2024-09" db="EMBL/GenBank/DDBJ databases">
        <authorList>
            <person name="Sun Q."/>
            <person name="Mori K."/>
        </authorList>
    </citation>
    <scope>NUCLEOTIDE SEQUENCE [LARGE SCALE GENOMIC DNA]</scope>
    <source>
        <strain evidence="2 3">TISTR 2452</strain>
    </source>
</reference>